<feature type="transmembrane region" description="Helical" evidence="6">
    <location>
        <begin position="142"/>
        <end position="166"/>
    </location>
</feature>
<feature type="transmembrane region" description="Helical" evidence="6">
    <location>
        <begin position="261"/>
        <end position="278"/>
    </location>
</feature>
<keyword evidence="5 6" id="KW-0472">Membrane</keyword>
<keyword evidence="2" id="KW-1003">Cell membrane</keyword>
<feature type="transmembrane region" description="Helical" evidence="6">
    <location>
        <begin position="341"/>
        <end position="361"/>
    </location>
</feature>
<dbReference type="Pfam" id="PF05425">
    <property type="entry name" value="CopD"/>
    <property type="match status" value="1"/>
</dbReference>
<protein>
    <submittedName>
        <fullName evidence="8">CopD family protein</fullName>
    </submittedName>
</protein>
<organism evidence="8 9">
    <name type="scientific">Pallidibacillus thermolactis</name>
    <dbReference type="NCBI Taxonomy" id="251051"/>
    <lineage>
        <taxon>Bacteria</taxon>
        <taxon>Bacillati</taxon>
        <taxon>Bacillota</taxon>
        <taxon>Bacilli</taxon>
        <taxon>Bacillales</taxon>
        <taxon>Bacillaceae</taxon>
        <taxon>Pallidibacillus</taxon>
    </lineage>
</organism>
<keyword evidence="4 6" id="KW-1133">Transmembrane helix</keyword>
<evidence type="ECO:0000259" key="7">
    <source>
        <dbReference type="Pfam" id="PF05425"/>
    </source>
</evidence>
<evidence type="ECO:0000313" key="9">
    <source>
        <dbReference type="Proteomes" id="UP001208656"/>
    </source>
</evidence>
<keyword evidence="3 6" id="KW-0812">Transmembrane</keyword>
<dbReference type="RefSeq" id="WP_173662181.1">
    <property type="nucleotide sequence ID" value="NZ_JAOUSE010000068.1"/>
</dbReference>
<evidence type="ECO:0000256" key="5">
    <source>
        <dbReference type="ARBA" id="ARBA00023136"/>
    </source>
</evidence>
<gene>
    <name evidence="8" type="ORF">OEV82_14745</name>
</gene>
<dbReference type="InterPro" id="IPR032694">
    <property type="entry name" value="CopC/D"/>
</dbReference>
<evidence type="ECO:0000256" key="3">
    <source>
        <dbReference type="ARBA" id="ARBA00022692"/>
    </source>
</evidence>
<dbReference type="InterPro" id="IPR008457">
    <property type="entry name" value="Cu-R_CopD_dom"/>
</dbReference>
<sequence>MISVIFSEFIIYLCVSILMGTFILTFVPNNYRPFIYVKKGILILATVGIALFSFMPILRLIFNLQGRIGWQKGFQTVLLTFDIGKAWIFTVFVVFLLLFFILRFYHSDQSNYSWIGCLLTLVLILTLSWSSHASSLEQEKGLITHLVHFTAVSIWIGTLLIVSWFSKNYGNWLMFLRWFTPLAVGCILSTVVSGIILMSFFVDLSHYLYAWTVNYGNFLLIKQLMIISLLAYAAINGIFIRHNLKKDKNFNPIPWSRVESIVALLIFSITAAMGQQSPPGGNTSEVYDLSILFELLYQGEYYPGADLQFSLNTTSSLLLIIACLFLAMIFYTFYKKQSAMITILLSILFVFSSYLAILTSLV</sequence>
<feature type="transmembrane region" description="Helical" evidence="6">
    <location>
        <begin position="220"/>
        <end position="240"/>
    </location>
</feature>
<proteinExistence type="predicted"/>
<keyword evidence="9" id="KW-1185">Reference proteome</keyword>
<feature type="transmembrane region" description="Helical" evidence="6">
    <location>
        <begin position="178"/>
        <end position="200"/>
    </location>
</feature>
<dbReference type="EMBL" id="JAOUSE010000068">
    <property type="protein sequence ID" value="MCU9595684.1"/>
    <property type="molecule type" value="Genomic_DNA"/>
</dbReference>
<feature type="domain" description="Copper resistance protein D" evidence="7">
    <location>
        <begin position="175"/>
        <end position="272"/>
    </location>
</feature>
<feature type="transmembrane region" description="Helical" evidence="6">
    <location>
        <begin position="6"/>
        <end position="28"/>
    </location>
</feature>
<evidence type="ECO:0000256" key="1">
    <source>
        <dbReference type="ARBA" id="ARBA00004651"/>
    </source>
</evidence>
<feature type="transmembrane region" description="Helical" evidence="6">
    <location>
        <begin position="86"/>
        <end position="105"/>
    </location>
</feature>
<evidence type="ECO:0000313" key="8">
    <source>
        <dbReference type="EMBL" id="MCU9595684.1"/>
    </source>
</evidence>
<dbReference type="PANTHER" id="PTHR34820">
    <property type="entry name" value="INNER MEMBRANE PROTEIN YEBZ"/>
    <property type="match status" value="1"/>
</dbReference>
<feature type="transmembrane region" description="Helical" evidence="6">
    <location>
        <begin position="316"/>
        <end position="334"/>
    </location>
</feature>
<feature type="transmembrane region" description="Helical" evidence="6">
    <location>
        <begin position="40"/>
        <end position="62"/>
    </location>
</feature>
<feature type="transmembrane region" description="Helical" evidence="6">
    <location>
        <begin position="112"/>
        <end position="130"/>
    </location>
</feature>
<comment type="subcellular location">
    <subcellularLocation>
        <location evidence="1">Cell membrane</location>
        <topology evidence="1">Multi-pass membrane protein</topology>
    </subcellularLocation>
</comment>
<evidence type="ECO:0000256" key="4">
    <source>
        <dbReference type="ARBA" id="ARBA00022989"/>
    </source>
</evidence>
<name>A0ABT2WJ16_9BACI</name>
<evidence type="ECO:0000256" key="6">
    <source>
        <dbReference type="SAM" id="Phobius"/>
    </source>
</evidence>
<reference evidence="8 9" key="1">
    <citation type="submission" date="2022-10" db="EMBL/GenBank/DDBJ databases">
        <title>Description of Fervidibacillus gen. nov. in the family Fervidibacillaceae fam. nov. with two species, Fervidibacillus albus sp. nov., and Fervidibacillus halotolerans sp. nov., isolated from tidal flat sediments.</title>
        <authorList>
            <person name="Kwon K.K."/>
            <person name="Yang S.-H."/>
        </authorList>
    </citation>
    <scope>NUCLEOTIDE SEQUENCE [LARGE SCALE GENOMIC DNA]</scope>
    <source>
        <strain evidence="8 9">DSM 23332</strain>
    </source>
</reference>
<dbReference type="PANTHER" id="PTHR34820:SF4">
    <property type="entry name" value="INNER MEMBRANE PROTEIN YEBZ"/>
    <property type="match status" value="1"/>
</dbReference>
<accession>A0ABT2WJ16</accession>
<evidence type="ECO:0000256" key="2">
    <source>
        <dbReference type="ARBA" id="ARBA00022475"/>
    </source>
</evidence>
<dbReference type="Proteomes" id="UP001208656">
    <property type="component" value="Unassembled WGS sequence"/>
</dbReference>
<comment type="caution">
    <text evidence="8">The sequence shown here is derived from an EMBL/GenBank/DDBJ whole genome shotgun (WGS) entry which is preliminary data.</text>
</comment>